<organism evidence="3 4">
    <name type="scientific">Kouleothrix aurantiaca</name>
    <dbReference type="NCBI Taxonomy" id="186479"/>
    <lineage>
        <taxon>Bacteria</taxon>
        <taxon>Bacillati</taxon>
        <taxon>Chloroflexota</taxon>
        <taxon>Chloroflexia</taxon>
        <taxon>Chloroflexales</taxon>
        <taxon>Roseiflexineae</taxon>
        <taxon>Roseiflexaceae</taxon>
        <taxon>Kouleothrix</taxon>
    </lineage>
</organism>
<comment type="similarity">
    <text evidence="1">Belongs to the YciI family.</text>
</comment>
<name>A0A0P9DUL7_9CHLR</name>
<evidence type="ECO:0000313" key="3">
    <source>
        <dbReference type="EMBL" id="KPV53790.1"/>
    </source>
</evidence>
<dbReference type="InterPro" id="IPR011008">
    <property type="entry name" value="Dimeric_a/b-barrel"/>
</dbReference>
<keyword evidence="4" id="KW-1185">Reference proteome</keyword>
<gene>
    <name evidence="3" type="ORF">SE17_07545</name>
</gene>
<dbReference type="PANTHER" id="PTHR35174">
    <property type="entry name" value="BLL7171 PROTEIN-RELATED"/>
    <property type="match status" value="1"/>
</dbReference>
<dbReference type="Pfam" id="PF03795">
    <property type="entry name" value="YCII"/>
    <property type="match status" value="1"/>
</dbReference>
<dbReference type="AlphaFoldDB" id="A0A0P9DUL7"/>
<proteinExistence type="inferred from homology"/>
<comment type="caution">
    <text evidence="3">The sequence shown here is derived from an EMBL/GenBank/DDBJ whole genome shotgun (WGS) entry which is preliminary data.</text>
</comment>
<evidence type="ECO:0000256" key="1">
    <source>
        <dbReference type="ARBA" id="ARBA00007689"/>
    </source>
</evidence>
<dbReference type="Proteomes" id="UP000050509">
    <property type="component" value="Unassembled WGS sequence"/>
</dbReference>
<evidence type="ECO:0000259" key="2">
    <source>
        <dbReference type="Pfam" id="PF03795"/>
    </source>
</evidence>
<dbReference type="EMBL" id="LJCR01000177">
    <property type="protein sequence ID" value="KPV53790.1"/>
    <property type="molecule type" value="Genomic_DNA"/>
</dbReference>
<dbReference type="PANTHER" id="PTHR35174:SF3">
    <property type="entry name" value="BLL7171 PROTEIN"/>
    <property type="match status" value="1"/>
</dbReference>
<feature type="domain" description="YCII-related" evidence="2">
    <location>
        <begin position="1"/>
        <end position="114"/>
    </location>
</feature>
<dbReference type="Gene3D" id="3.30.70.1060">
    <property type="entry name" value="Dimeric alpha+beta barrel"/>
    <property type="match status" value="1"/>
</dbReference>
<evidence type="ECO:0000313" key="4">
    <source>
        <dbReference type="Proteomes" id="UP000050509"/>
    </source>
</evidence>
<sequence>MKYMLLDYADTSKAPDYTPEQAKAAVQAWLDFVTQAQAAGVLVHSESLRPVTDATTVRVRKGKTLTTDGPFAETHEQLGGIFLLDCKDLDEAIGWAAKMPGAKYGSIEVRPVWENPHESNRQD</sequence>
<protein>
    <recommendedName>
        <fullName evidence="2">YCII-related domain-containing protein</fullName>
    </recommendedName>
</protein>
<reference evidence="3 4" key="1">
    <citation type="submission" date="2015-09" db="EMBL/GenBank/DDBJ databases">
        <title>Draft genome sequence of Kouleothrix aurantiaca JCM 19913.</title>
        <authorList>
            <person name="Hemp J."/>
        </authorList>
    </citation>
    <scope>NUCLEOTIDE SEQUENCE [LARGE SCALE GENOMIC DNA]</scope>
    <source>
        <strain evidence="3 4">COM-B</strain>
    </source>
</reference>
<dbReference type="SUPFAM" id="SSF54909">
    <property type="entry name" value="Dimeric alpha+beta barrel"/>
    <property type="match status" value="1"/>
</dbReference>
<accession>A0A0P9DUL7</accession>
<dbReference type="PATRIC" id="fig|186479.3.peg.2931"/>
<dbReference type="InterPro" id="IPR005545">
    <property type="entry name" value="YCII"/>
</dbReference>